<evidence type="ECO:0000256" key="1">
    <source>
        <dbReference type="SAM" id="MobiDB-lite"/>
    </source>
</evidence>
<keyword evidence="3" id="KW-1185">Reference proteome</keyword>
<feature type="non-terminal residue" evidence="2">
    <location>
        <position position="232"/>
    </location>
</feature>
<name>A0AAE0L266_9CHLO</name>
<accession>A0AAE0L266</accession>
<feature type="region of interest" description="Disordered" evidence="1">
    <location>
        <begin position="89"/>
        <end position="114"/>
    </location>
</feature>
<dbReference type="EMBL" id="LGRX02011404">
    <property type="protein sequence ID" value="KAK3269000.1"/>
    <property type="molecule type" value="Genomic_DNA"/>
</dbReference>
<feature type="region of interest" description="Disordered" evidence="1">
    <location>
        <begin position="147"/>
        <end position="185"/>
    </location>
</feature>
<sequence length="232" mass="25495">MLELIDVARGAQEALLEARILTMKAAELKAAAQILVERNKEEEALQLLRSRSELLAEAELLQENVKAKHQLASKLEEVIYSLEQAERAASRKQRQTFNTPPQQSPPSTLVPPLRPYPTSLSEADLEDRFLALEVKSLEKMMGLSLDTDSSDSAAPLRDGSAAVPAPTSDVAKAPPSPPTPPVAVAGTPQEAWWNEEAYSRADCKTEAQTELRSIGLSKLTEQLRSIENTRMR</sequence>
<organism evidence="2 3">
    <name type="scientific">Cymbomonas tetramitiformis</name>
    <dbReference type="NCBI Taxonomy" id="36881"/>
    <lineage>
        <taxon>Eukaryota</taxon>
        <taxon>Viridiplantae</taxon>
        <taxon>Chlorophyta</taxon>
        <taxon>Pyramimonadophyceae</taxon>
        <taxon>Pyramimonadales</taxon>
        <taxon>Pyramimonadaceae</taxon>
        <taxon>Cymbomonas</taxon>
    </lineage>
</organism>
<protein>
    <submittedName>
        <fullName evidence="2">Uncharacterized protein</fullName>
    </submittedName>
</protein>
<dbReference type="AlphaFoldDB" id="A0AAE0L266"/>
<dbReference type="Proteomes" id="UP001190700">
    <property type="component" value="Unassembled WGS sequence"/>
</dbReference>
<gene>
    <name evidence="2" type="ORF">CYMTET_22529</name>
</gene>
<evidence type="ECO:0000313" key="2">
    <source>
        <dbReference type="EMBL" id="KAK3269000.1"/>
    </source>
</evidence>
<evidence type="ECO:0000313" key="3">
    <source>
        <dbReference type="Proteomes" id="UP001190700"/>
    </source>
</evidence>
<proteinExistence type="predicted"/>
<reference evidence="2 3" key="1">
    <citation type="journal article" date="2015" name="Genome Biol. Evol.">
        <title>Comparative Genomics of a Bacterivorous Green Alga Reveals Evolutionary Causalities and Consequences of Phago-Mixotrophic Mode of Nutrition.</title>
        <authorList>
            <person name="Burns J.A."/>
            <person name="Paasch A."/>
            <person name="Narechania A."/>
            <person name="Kim E."/>
        </authorList>
    </citation>
    <scope>NUCLEOTIDE SEQUENCE [LARGE SCALE GENOMIC DNA]</scope>
    <source>
        <strain evidence="2 3">PLY_AMNH</strain>
    </source>
</reference>
<feature type="compositionally biased region" description="Pro residues" evidence="1">
    <location>
        <begin position="102"/>
        <end position="114"/>
    </location>
</feature>
<comment type="caution">
    <text evidence="2">The sequence shown here is derived from an EMBL/GenBank/DDBJ whole genome shotgun (WGS) entry which is preliminary data.</text>
</comment>